<dbReference type="PANTHER" id="PTHR36141:SF4">
    <property type="entry name" value="OS08G0148566 PROTEIN"/>
    <property type="match status" value="1"/>
</dbReference>
<dbReference type="Proteomes" id="UP000026962">
    <property type="component" value="Chromosome 4"/>
</dbReference>
<dbReference type="SUPFAM" id="SSF50494">
    <property type="entry name" value="Trypsin-like serine proteases"/>
    <property type="match status" value="1"/>
</dbReference>
<proteinExistence type="predicted"/>
<protein>
    <recommendedName>
        <fullName evidence="4">Peptidase S1 domain-containing protein</fullName>
    </recommendedName>
</protein>
<evidence type="ECO:0000313" key="3">
    <source>
        <dbReference type="Proteomes" id="UP000026962"/>
    </source>
</evidence>
<dbReference type="EnsemblPlants" id="OPUNC04G01260.1">
    <property type="protein sequence ID" value="OPUNC04G01260.1"/>
    <property type="gene ID" value="OPUNC04G01260"/>
</dbReference>
<dbReference type="Pfam" id="PF13365">
    <property type="entry name" value="Trypsin_2"/>
    <property type="match status" value="1"/>
</dbReference>
<reference evidence="2" key="1">
    <citation type="submission" date="2015-04" db="UniProtKB">
        <authorList>
            <consortium name="EnsemblPlants"/>
        </authorList>
    </citation>
    <scope>IDENTIFICATION</scope>
</reference>
<dbReference type="HOGENOM" id="CLU_867102_0_0_1"/>
<sequence>MWGHTSYTDRTYDVLTSSKFKGYIMKLTEFPEFDCVDGFSGGPIINGDSQCIVVFHAVMKDAKSGYAICLEDIRAFLATALENTGFVVHNCNNSIYILTTAHVVDTMYKEGVHQVSAQDLNTTFLLGVIGTHHEARLKEINSGQDVSQLLRSYCDAQVVAVDTQRDLLLLEPTGPLCLQDENGVFVRCAADHLVVPMAKDDDSLLQGWTPHRVNSTIWGHASYTDRTYDVLTSSNFKGYIMKLTEFPKFDCTDGFSGGPVINRNSQCIAVFHAVMKDAKSGYAICLEDIRAFLATTLENLPTDEYEEEDEDEDEDGGDDDE</sequence>
<accession>A0A0E0KMC6</accession>
<dbReference type="OMA" id="MRKYVAL"/>
<dbReference type="PANTHER" id="PTHR36141">
    <property type="entry name" value="OS08G0148500 PROTEIN"/>
    <property type="match status" value="1"/>
</dbReference>
<organism evidence="2">
    <name type="scientific">Oryza punctata</name>
    <name type="common">Red rice</name>
    <dbReference type="NCBI Taxonomy" id="4537"/>
    <lineage>
        <taxon>Eukaryota</taxon>
        <taxon>Viridiplantae</taxon>
        <taxon>Streptophyta</taxon>
        <taxon>Embryophyta</taxon>
        <taxon>Tracheophyta</taxon>
        <taxon>Spermatophyta</taxon>
        <taxon>Magnoliopsida</taxon>
        <taxon>Liliopsida</taxon>
        <taxon>Poales</taxon>
        <taxon>Poaceae</taxon>
        <taxon>BOP clade</taxon>
        <taxon>Oryzoideae</taxon>
        <taxon>Oryzeae</taxon>
        <taxon>Oryzinae</taxon>
        <taxon>Oryza</taxon>
    </lineage>
</organism>
<dbReference type="AlphaFoldDB" id="A0A0E0KMC6"/>
<keyword evidence="3" id="KW-1185">Reference proteome</keyword>
<dbReference type="Gene3D" id="2.40.10.120">
    <property type="match status" value="1"/>
</dbReference>
<dbReference type="InterPro" id="IPR009003">
    <property type="entry name" value="Peptidase_S1_PA"/>
</dbReference>
<evidence type="ECO:0000256" key="1">
    <source>
        <dbReference type="SAM" id="MobiDB-lite"/>
    </source>
</evidence>
<evidence type="ECO:0008006" key="4">
    <source>
        <dbReference type="Google" id="ProtNLM"/>
    </source>
</evidence>
<reference evidence="2" key="2">
    <citation type="submission" date="2018-05" db="EMBL/GenBank/DDBJ databases">
        <title>OpunRS2 (Oryza punctata Reference Sequence Version 2).</title>
        <authorList>
            <person name="Zhang J."/>
            <person name="Kudrna D."/>
            <person name="Lee S."/>
            <person name="Talag J."/>
            <person name="Welchert J."/>
            <person name="Wing R.A."/>
        </authorList>
    </citation>
    <scope>NUCLEOTIDE SEQUENCE [LARGE SCALE GENOMIC DNA]</scope>
</reference>
<name>A0A0E0KMC6_ORYPU</name>
<dbReference type="Gramene" id="OPUNC04G01260.1">
    <property type="protein sequence ID" value="OPUNC04G01260.1"/>
    <property type="gene ID" value="OPUNC04G01260"/>
</dbReference>
<feature type="compositionally biased region" description="Acidic residues" evidence="1">
    <location>
        <begin position="301"/>
        <end position="321"/>
    </location>
</feature>
<evidence type="ECO:0000313" key="2">
    <source>
        <dbReference type="EnsemblPlants" id="OPUNC04G01260.1"/>
    </source>
</evidence>
<feature type="region of interest" description="Disordered" evidence="1">
    <location>
        <begin position="300"/>
        <end position="321"/>
    </location>
</feature>